<sequence>MAMNPVVVSHEEKRIHEFYQIVYLLQSLGVRRGDRIRGGPSEKQEPCTVAKHRRNVADALAYMAAYDKKPDRVTAVALGKEEGRLVVWIAANKRVRDKVKDFLATVLNWLDKIACGTESEKGDFLNFVLWFNREGVNKYYENFLYFWGLYYKPHKSTSLQILGPRVQETHMADESRIGHDVLQELDIWIRRTFYRGDKGLQLEDMANLAKECHQARKRGRDVFDMLREASGQGIMSPHEYEQLHSLLYKIGKNVTLCRKLIDARMSLPEDFKQGTVVKSVYVPPRRLNGIKRNYSFDSISTHIFQSESEKQAFYDHVNRFYDPDVVSEQLQNCAKYQPPVHAEIQLISHFDTHNSRLLDERNPYIGCSKPACYLCYKYITDHPRQWFRPPSHQKLYHRWSLPEIRGNENREEFLATTAEVLRHDLREEIAKQQGPRSVYDDSTAGATTALSCGPSASTIGVGVEGTEKLEDDTDGGVSLL</sequence>
<dbReference type="RefSeq" id="XP_031922147.1">
    <property type="nucleotide sequence ID" value="XM_032074879.1"/>
</dbReference>
<dbReference type="Pfam" id="PF14441">
    <property type="entry name" value="OTT_1508_deam"/>
    <property type="match status" value="1"/>
</dbReference>
<reference evidence="1 2" key="1">
    <citation type="submission" date="2019-04" db="EMBL/GenBank/DDBJ databases">
        <title>Friends and foes A comparative genomics studyof 23 Aspergillus species from section Flavi.</title>
        <authorList>
            <consortium name="DOE Joint Genome Institute"/>
            <person name="Kjaerbolling I."/>
            <person name="Vesth T."/>
            <person name="Frisvad J.C."/>
            <person name="Nybo J.L."/>
            <person name="Theobald S."/>
            <person name="Kildgaard S."/>
            <person name="Isbrandt T."/>
            <person name="Kuo A."/>
            <person name="Sato A."/>
            <person name="Lyhne E.K."/>
            <person name="Kogle M.E."/>
            <person name="Wiebenga A."/>
            <person name="Kun R.S."/>
            <person name="Lubbers R.J."/>
            <person name="Makela M.R."/>
            <person name="Barry K."/>
            <person name="Chovatia M."/>
            <person name="Clum A."/>
            <person name="Daum C."/>
            <person name="Haridas S."/>
            <person name="He G."/>
            <person name="LaButti K."/>
            <person name="Lipzen A."/>
            <person name="Mondo S."/>
            <person name="Riley R."/>
            <person name="Salamov A."/>
            <person name="Simmons B.A."/>
            <person name="Magnuson J.K."/>
            <person name="Henrissat B."/>
            <person name="Mortensen U.H."/>
            <person name="Larsen T.O."/>
            <person name="Devries R.P."/>
            <person name="Grigoriev I.V."/>
            <person name="Machida M."/>
            <person name="Baker S.E."/>
            <person name="Andersen M.R."/>
        </authorList>
    </citation>
    <scope>NUCLEOTIDE SEQUENCE [LARGE SCALE GENOMIC DNA]</scope>
    <source>
        <strain evidence="1 2">CBS 763.97</strain>
    </source>
</reference>
<dbReference type="PANTHER" id="PTHR42037">
    <property type="match status" value="1"/>
</dbReference>
<evidence type="ECO:0000313" key="1">
    <source>
        <dbReference type="EMBL" id="KAE8359066.1"/>
    </source>
</evidence>
<evidence type="ECO:0008006" key="3">
    <source>
        <dbReference type="Google" id="ProtNLM"/>
    </source>
</evidence>
<dbReference type="PANTHER" id="PTHR42037:SF1">
    <property type="match status" value="1"/>
</dbReference>
<name>A0A5N6ZQ27_9EURO</name>
<gene>
    <name evidence="1" type="ORF">BDV27DRAFT_168838</name>
</gene>
<evidence type="ECO:0000313" key="2">
    <source>
        <dbReference type="Proteomes" id="UP000326268"/>
    </source>
</evidence>
<dbReference type="Proteomes" id="UP000326268">
    <property type="component" value="Unassembled WGS sequence"/>
</dbReference>
<protein>
    <recommendedName>
        <fullName evidence="3">OTT1508-like deaminase</fullName>
    </recommendedName>
</protein>
<dbReference type="InterPro" id="IPR027796">
    <property type="entry name" value="OTT_1508_deam-like"/>
</dbReference>
<dbReference type="OrthoDB" id="4851849at2759"/>
<organism evidence="1 2">
    <name type="scientific">Aspergillus caelatus</name>
    <dbReference type="NCBI Taxonomy" id="61420"/>
    <lineage>
        <taxon>Eukaryota</taxon>
        <taxon>Fungi</taxon>
        <taxon>Dikarya</taxon>
        <taxon>Ascomycota</taxon>
        <taxon>Pezizomycotina</taxon>
        <taxon>Eurotiomycetes</taxon>
        <taxon>Eurotiomycetidae</taxon>
        <taxon>Eurotiales</taxon>
        <taxon>Aspergillaceae</taxon>
        <taxon>Aspergillus</taxon>
        <taxon>Aspergillus subgen. Circumdati</taxon>
    </lineage>
</organism>
<proteinExistence type="predicted"/>
<keyword evidence="2" id="KW-1185">Reference proteome</keyword>
<dbReference type="EMBL" id="ML737849">
    <property type="protein sequence ID" value="KAE8359066.1"/>
    <property type="molecule type" value="Genomic_DNA"/>
</dbReference>
<dbReference type="GeneID" id="43659325"/>
<accession>A0A5N6ZQ27</accession>
<dbReference type="AlphaFoldDB" id="A0A5N6ZQ27"/>